<dbReference type="CDD" id="cd05357">
    <property type="entry name" value="PR_SDR_c"/>
    <property type="match status" value="1"/>
</dbReference>
<dbReference type="InterPro" id="IPR002347">
    <property type="entry name" value="SDR_fam"/>
</dbReference>
<keyword evidence="5" id="KW-1185">Reference proteome</keyword>
<dbReference type="SUPFAM" id="SSF51735">
    <property type="entry name" value="NAD(P)-binding Rossmann-fold domains"/>
    <property type="match status" value="1"/>
</dbReference>
<dbReference type="Pfam" id="PF00106">
    <property type="entry name" value="adh_short"/>
    <property type="match status" value="1"/>
</dbReference>
<accession>A0ABT8MEC1</accession>
<evidence type="ECO:0000256" key="1">
    <source>
        <dbReference type="ARBA" id="ARBA00006484"/>
    </source>
</evidence>
<keyword evidence="2" id="KW-0560">Oxidoreductase</keyword>
<dbReference type="PANTHER" id="PTHR43639:SF1">
    <property type="entry name" value="SHORT-CHAIN DEHYDROGENASE_REDUCTASE FAMILY PROTEIN"/>
    <property type="match status" value="1"/>
</dbReference>
<name>A0ABT8MEC1_9GAMM</name>
<dbReference type="Proteomes" id="UP001169491">
    <property type="component" value="Unassembled WGS sequence"/>
</dbReference>
<dbReference type="InterPro" id="IPR036291">
    <property type="entry name" value="NAD(P)-bd_dom_sf"/>
</dbReference>
<dbReference type="PANTHER" id="PTHR43639">
    <property type="entry name" value="OXIDOREDUCTASE, SHORT-CHAIN DEHYDROGENASE/REDUCTASE FAMILY (AFU_ORTHOLOGUE AFUA_5G02870)"/>
    <property type="match status" value="1"/>
</dbReference>
<dbReference type="EMBL" id="JAGGJC010000001">
    <property type="protein sequence ID" value="MDN7128285.1"/>
    <property type="molecule type" value="Genomic_DNA"/>
</dbReference>
<protein>
    <submittedName>
        <fullName evidence="4">SDR family NAD(P)-dependent oxidoreductase</fullName>
    </submittedName>
</protein>
<dbReference type="Gene3D" id="3.40.50.720">
    <property type="entry name" value="NAD(P)-binding Rossmann-like Domain"/>
    <property type="match status" value="1"/>
</dbReference>
<evidence type="ECO:0000256" key="3">
    <source>
        <dbReference type="RuleBase" id="RU000363"/>
    </source>
</evidence>
<proteinExistence type="inferred from homology"/>
<comment type="similarity">
    <text evidence="1 3">Belongs to the short-chain dehydrogenases/reductases (SDR) family.</text>
</comment>
<gene>
    <name evidence="4" type="ORF">J6I92_00150</name>
</gene>
<comment type="caution">
    <text evidence="4">The sequence shown here is derived from an EMBL/GenBank/DDBJ whole genome shotgun (WGS) entry which is preliminary data.</text>
</comment>
<dbReference type="InterPro" id="IPR020904">
    <property type="entry name" value="Sc_DH/Rdtase_CS"/>
</dbReference>
<organism evidence="4 5">
    <name type="scientific">Pseudidiomarina terrestris</name>
    <dbReference type="NCBI Taxonomy" id="2820060"/>
    <lineage>
        <taxon>Bacteria</taxon>
        <taxon>Pseudomonadati</taxon>
        <taxon>Pseudomonadota</taxon>
        <taxon>Gammaproteobacteria</taxon>
        <taxon>Alteromonadales</taxon>
        <taxon>Idiomarinaceae</taxon>
        <taxon>Pseudidiomarina</taxon>
    </lineage>
</organism>
<evidence type="ECO:0000313" key="5">
    <source>
        <dbReference type="Proteomes" id="UP001169491"/>
    </source>
</evidence>
<dbReference type="PRINTS" id="PR00081">
    <property type="entry name" value="GDHRDH"/>
</dbReference>
<reference evidence="4 5" key="1">
    <citation type="submission" date="2021-03" db="EMBL/GenBank/DDBJ databases">
        <title>Pseudidiomarina terrestris, a new bacterium isolated from saline soil.</title>
        <authorList>
            <person name="Galisteo C."/>
            <person name="De La Haba R."/>
            <person name="Sanchez-Porro C."/>
            <person name="Ventosa A."/>
        </authorList>
    </citation>
    <scope>NUCLEOTIDE SEQUENCE [LARGE SCALE GENOMIC DNA]</scope>
    <source>
        <strain evidence="5">1APR75-15</strain>
    </source>
</reference>
<evidence type="ECO:0000313" key="4">
    <source>
        <dbReference type="EMBL" id="MDN7128285.1"/>
    </source>
</evidence>
<sequence length="241" mass="26181">MTTTSKQKPVALITGAGRRFGFELAKALLAENYLVLAHYNSSRDGVAELEQLGAIGLQADLTQQNAVELLIENVKTHTDRLDLLVNNASCFFNNEKVNQDRSALAAVFQVHVQAPYLLIHALSDLLASTGNGVVINITDIYTDSPSTDYIAYCAAKAGLANLTQSFAKQLAPEVRVNGIQPGPILFLPEHDSEHRDKVLAETPLKIEGGLDPMIQAVRFLRDNPFVTGEFIKVDGGRALVI</sequence>
<evidence type="ECO:0000256" key="2">
    <source>
        <dbReference type="ARBA" id="ARBA00023002"/>
    </source>
</evidence>
<dbReference type="PRINTS" id="PR00080">
    <property type="entry name" value="SDRFAMILY"/>
</dbReference>
<dbReference type="PROSITE" id="PS00061">
    <property type="entry name" value="ADH_SHORT"/>
    <property type="match status" value="1"/>
</dbReference>
<dbReference type="RefSeq" id="WP_301834152.1">
    <property type="nucleotide sequence ID" value="NZ_JAGGJC010000001.1"/>
</dbReference>